<dbReference type="AlphaFoldDB" id="A0A9P7K6G7"/>
<sequence length="197" mass="21907">MNDTTTSTFPKSWAHCLCMLQACFKVWTEDLTTGGPETLVNNTMDLYHTWVVWNDRPDELCRLNDAIWEEEVDVVWRVSEWLDQTGWPVMFAPCWHCIDGWVWLCIKAKIGFAWASELSLPAIDVSELVPASSATPAPLSRWPTPAPEVTPSVMEAGSSEKRHDEDSGVAASAAGAQDDDVEMVGLGVEEYDTELGE</sequence>
<accession>A0A9P7K6G7</accession>
<dbReference type="Proteomes" id="UP000775547">
    <property type="component" value="Unassembled WGS sequence"/>
</dbReference>
<reference evidence="2" key="1">
    <citation type="submission" date="2020-07" db="EMBL/GenBank/DDBJ databases">
        <authorList>
            <person name="Nieuwenhuis M."/>
            <person name="Van De Peppel L.J.J."/>
        </authorList>
    </citation>
    <scope>NUCLEOTIDE SEQUENCE</scope>
    <source>
        <strain evidence="2">AP01</strain>
        <tissue evidence="2">Mycelium</tissue>
    </source>
</reference>
<dbReference type="EMBL" id="JABCKV010001114">
    <property type="protein sequence ID" value="KAG5640151.1"/>
    <property type="molecule type" value="Genomic_DNA"/>
</dbReference>
<proteinExistence type="predicted"/>
<comment type="caution">
    <text evidence="2">The sequence shown here is derived from an EMBL/GenBank/DDBJ whole genome shotgun (WGS) entry which is preliminary data.</text>
</comment>
<feature type="region of interest" description="Disordered" evidence="1">
    <location>
        <begin position="134"/>
        <end position="182"/>
    </location>
</feature>
<evidence type="ECO:0000256" key="1">
    <source>
        <dbReference type="SAM" id="MobiDB-lite"/>
    </source>
</evidence>
<organism evidence="2 3">
    <name type="scientific">Asterophora parasitica</name>
    <dbReference type="NCBI Taxonomy" id="117018"/>
    <lineage>
        <taxon>Eukaryota</taxon>
        <taxon>Fungi</taxon>
        <taxon>Dikarya</taxon>
        <taxon>Basidiomycota</taxon>
        <taxon>Agaricomycotina</taxon>
        <taxon>Agaricomycetes</taxon>
        <taxon>Agaricomycetidae</taxon>
        <taxon>Agaricales</taxon>
        <taxon>Tricholomatineae</taxon>
        <taxon>Lyophyllaceae</taxon>
        <taxon>Asterophora</taxon>
    </lineage>
</organism>
<reference evidence="2" key="2">
    <citation type="submission" date="2021-10" db="EMBL/GenBank/DDBJ databases">
        <title>Phylogenomics reveals ancestral predisposition of the termite-cultivated fungus Termitomyces towards a domesticated lifestyle.</title>
        <authorList>
            <person name="Auxier B."/>
            <person name="Grum-Grzhimaylo A."/>
            <person name="Cardenas M.E."/>
            <person name="Lodge J.D."/>
            <person name="Laessoe T."/>
            <person name="Pedersen O."/>
            <person name="Smith M.E."/>
            <person name="Kuyper T.W."/>
            <person name="Franco-Molano E.A."/>
            <person name="Baroni T.J."/>
            <person name="Aanen D.K."/>
        </authorList>
    </citation>
    <scope>NUCLEOTIDE SEQUENCE</scope>
    <source>
        <strain evidence="2">AP01</strain>
        <tissue evidence="2">Mycelium</tissue>
    </source>
</reference>
<protein>
    <submittedName>
        <fullName evidence="2">Uncharacterized protein</fullName>
    </submittedName>
</protein>
<gene>
    <name evidence="2" type="ORF">DXG03_000907</name>
</gene>
<name>A0A9P7K6G7_9AGAR</name>
<keyword evidence="3" id="KW-1185">Reference proteome</keyword>
<evidence type="ECO:0000313" key="3">
    <source>
        <dbReference type="Proteomes" id="UP000775547"/>
    </source>
</evidence>
<evidence type="ECO:0000313" key="2">
    <source>
        <dbReference type="EMBL" id="KAG5640151.1"/>
    </source>
</evidence>